<dbReference type="Proteomes" id="UP001144978">
    <property type="component" value="Unassembled WGS sequence"/>
</dbReference>
<comment type="caution">
    <text evidence="1">The sequence shown here is derived from an EMBL/GenBank/DDBJ whole genome shotgun (WGS) entry which is preliminary data.</text>
</comment>
<protein>
    <submittedName>
        <fullName evidence="1">Uncharacterized protein</fullName>
    </submittedName>
</protein>
<organism evidence="1 2">
    <name type="scientific">Trametes sanguinea</name>
    <dbReference type="NCBI Taxonomy" id="158606"/>
    <lineage>
        <taxon>Eukaryota</taxon>
        <taxon>Fungi</taxon>
        <taxon>Dikarya</taxon>
        <taxon>Basidiomycota</taxon>
        <taxon>Agaricomycotina</taxon>
        <taxon>Agaricomycetes</taxon>
        <taxon>Polyporales</taxon>
        <taxon>Polyporaceae</taxon>
        <taxon>Trametes</taxon>
    </lineage>
</organism>
<keyword evidence="2" id="KW-1185">Reference proteome</keyword>
<proteinExistence type="predicted"/>
<gene>
    <name evidence="1" type="ORF">NUW54_g4281</name>
</gene>
<dbReference type="EMBL" id="JANSHE010000963">
    <property type="protein sequence ID" value="KAJ3005574.1"/>
    <property type="molecule type" value="Genomic_DNA"/>
</dbReference>
<name>A0ACC1PZG2_9APHY</name>
<reference evidence="1" key="1">
    <citation type="submission" date="2022-08" db="EMBL/GenBank/DDBJ databases">
        <title>Genome Sequence of Pycnoporus sanguineus.</title>
        <authorList>
            <person name="Buettner E."/>
        </authorList>
    </citation>
    <scope>NUCLEOTIDE SEQUENCE</scope>
    <source>
        <strain evidence="1">CG-C14</strain>
    </source>
</reference>
<evidence type="ECO:0000313" key="2">
    <source>
        <dbReference type="Proteomes" id="UP001144978"/>
    </source>
</evidence>
<accession>A0ACC1PZG2</accession>
<evidence type="ECO:0000313" key="1">
    <source>
        <dbReference type="EMBL" id="KAJ3005574.1"/>
    </source>
</evidence>
<sequence>MSESSADSPKYIFRAADGAVPEEIQRLDALHRGITEFIGGLSFAPLDSSPPKAILEVGCALNPTFGPYSAH</sequence>